<dbReference type="RefSeq" id="WP_007841914.1">
    <property type="nucleotide sequence ID" value="NZ_AKJY01000018.1"/>
</dbReference>
<evidence type="ECO:0000313" key="1">
    <source>
        <dbReference type="EMBL" id="EJL73913.1"/>
    </source>
</evidence>
<dbReference type="OrthoDB" id="762784at2"/>
<dbReference type="PROSITE" id="PS51257">
    <property type="entry name" value="PROKAR_LIPOPROTEIN"/>
    <property type="match status" value="1"/>
</dbReference>
<protein>
    <recommendedName>
        <fullName evidence="3">Lipoprotein</fullName>
    </recommendedName>
</protein>
<comment type="caution">
    <text evidence="1">The sequence shown here is derived from an EMBL/GenBank/DDBJ whole genome shotgun (WGS) entry which is preliminary data.</text>
</comment>
<sequence>MNYKMYFKIPFLLLIVTTIISCSNKKAADFKKSITDKKSEVYNMLLGEKGLESRKLDYLIKQDYSNALLLVDQQETKFNSVIKDIEMLNPDGIEDGKQVQKAAVDYYRILKKLFLCSRDEIEQQVVTRSKSDEKKISAAQDRILEVLLEKQKLYQQLYEKDELLFKALKQFDDKNGLK</sequence>
<keyword evidence="2" id="KW-1185">Reference proteome</keyword>
<dbReference type="Proteomes" id="UP000007509">
    <property type="component" value="Unassembled WGS sequence"/>
</dbReference>
<evidence type="ECO:0008006" key="3">
    <source>
        <dbReference type="Google" id="ProtNLM"/>
    </source>
</evidence>
<dbReference type="AlphaFoldDB" id="J2KLG2"/>
<gene>
    <name evidence="1" type="ORF">PMI13_01341</name>
</gene>
<reference evidence="1 2" key="1">
    <citation type="journal article" date="2012" name="J. Bacteriol.">
        <title>Twenty-one genome sequences from Pseudomonas species and 19 genome sequences from diverse bacteria isolated from the rhizosphere and endosphere of Populus deltoides.</title>
        <authorList>
            <person name="Brown S.D."/>
            <person name="Utturkar S.M."/>
            <person name="Klingeman D.M."/>
            <person name="Johnson C.M."/>
            <person name="Martin S.L."/>
            <person name="Land M.L."/>
            <person name="Lu T.Y."/>
            <person name="Schadt C.W."/>
            <person name="Doktycz M.J."/>
            <person name="Pelletier D.A."/>
        </authorList>
    </citation>
    <scope>NUCLEOTIDE SEQUENCE [LARGE SCALE GENOMIC DNA]</scope>
    <source>
        <strain evidence="1 2">CF314</strain>
    </source>
</reference>
<organism evidence="1 2">
    <name type="scientific">Chryseobacterium populi</name>
    <dbReference type="NCBI Taxonomy" id="1144316"/>
    <lineage>
        <taxon>Bacteria</taxon>
        <taxon>Pseudomonadati</taxon>
        <taxon>Bacteroidota</taxon>
        <taxon>Flavobacteriia</taxon>
        <taxon>Flavobacteriales</taxon>
        <taxon>Weeksellaceae</taxon>
        <taxon>Chryseobacterium group</taxon>
        <taxon>Chryseobacterium</taxon>
    </lineage>
</organism>
<dbReference type="EMBL" id="AKJY01000018">
    <property type="protein sequence ID" value="EJL73913.1"/>
    <property type="molecule type" value="Genomic_DNA"/>
</dbReference>
<dbReference type="PATRIC" id="fig|1144316.3.peg.1345"/>
<proteinExistence type="predicted"/>
<name>J2KLG2_9FLAO</name>
<evidence type="ECO:0000313" key="2">
    <source>
        <dbReference type="Proteomes" id="UP000007509"/>
    </source>
</evidence>
<accession>J2KLG2</accession>